<dbReference type="EMBL" id="QOWE01000022">
    <property type="protein sequence ID" value="RCR67035.1"/>
    <property type="molecule type" value="Genomic_DNA"/>
</dbReference>
<comment type="caution">
    <text evidence="14">The sequence shown here is derived from an EMBL/GenBank/DDBJ whole genome shotgun (WGS) entry which is preliminary data.</text>
</comment>
<keyword evidence="6 11" id="KW-0798">TonB box</keyword>
<evidence type="ECO:0000256" key="10">
    <source>
        <dbReference type="PROSITE-ProRule" id="PRU01360"/>
    </source>
</evidence>
<dbReference type="PANTHER" id="PTHR30069">
    <property type="entry name" value="TONB-DEPENDENT OUTER MEMBRANE RECEPTOR"/>
    <property type="match status" value="1"/>
</dbReference>
<evidence type="ECO:0000256" key="6">
    <source>
        <dbReference type="ARBA" id="ARBA00023077"/>
    </source>
</evidence>
<dbReference type="InterPro" id="IPR037066">
    <property type="entry name" value="Plug_dom_sf"/>
</dbReference>
<sequence length="739" mass="81539">MKTLIVSLWLTLSILPIAWGQSSLRVLIQDAETGKPLIGATALLNPGRIGAAADTAGRLVLTVPNPGRYALTCSFVGYLSQTDSLTLPGRSEASADSLVVQLRETEGEELEEVVVTSTRSNRSIDDIPTRIEAITGEELEEKSNMRPGDIRMQLNESTGIQVQQTSPVSANANIRIQGLDGRYTQILQDGLPLYSGFAAGLSILQIPPLNLRQVEVIKGSASTLYGGGAIAGLVNLITKRPSEKRELSFMANGTTAGGLDLSGFWGQKWEKVGVTLFAARNTQREYDPGKIGFSALPNYERYTVNPRLYFYLNPTATLTVGVIGNTENRIGGDMAVLDGNTDNTHLYFERNRSDRVASQLQFDKRFERSVLTLKNSVSYFNRTLTQPDYRFAGHQVASFTEASYSHTGERSEWIGGGNLWTEQFTETGASNGPSSRGRNYQYVTVGGFVQNSTQLAPWLTLETGLRGDYHNRFGFFALPRVSALFKLSDRLTSRLGGGLGYKAPTIFTEDAESVAFRNVRPIDQATAKAETSIGGNFDVNYRTRLFDLLDVSINQLFFYTQLNNALVLDIPAIIPTGPNSTVYQFSNANGPIDSRGLETNVRIGYEAFKLYAGYSLVDTRRRYAGEAYNSPIPLTAKHRVNLVAVYELEGKFRLGLEAYYIGRKALSTGEYSSPFWLLGIMGERRWKHFSIFANLENIGNIRQDRFEPVVLPPVAQPSFREVWAPLEGFVANGGIKLML</sequence>
<protein>
    <submittedName>
        <fullName evidence="14">TonB-dependent receptor</fullName>
    </submittedName>
</protein>
<comment type="subcellular location">
    <subcellularLocation>
        <location evidence="1 10">Cell outer membrane</location>
        <topology evidence="1 10">Multi-pass membrane protein</topology>
    </subcellularLocation>
</comment>
<dbReference type="InterPro" id="IPR012910">
    <property type="entry name" value="Plug_dom"/>
</dbReference>
<dbReference type="Gene3D" id="2.170.130.10">
    <property type="entry name" value="TonB-dependent receptor, plug domain"/>
    <property type="match status" value="1"/>
</dbReference>
<keyword evidence="9 10" id="KW-0998">Cell outer membrane</keyword>
<evidence type="ECO:0000313" key="14">
    <source>
        <dbReference type="EMBL" id="RCR67035.1"/>
    </source>
</evidence>
<keyword evidence="3 10" id="KW-1134">Transmembrane beta strand</keyword>
<evidence type="ECO:0000256" key="9">
    <source>
        <dbReference type="ARBA" id="ARBA00023237"/>
    </source>
</evidence>
<dbReference type="InterPro" id="IPR000531">
    <property type="entry name" value="Beta-barrel_TonB"/>
</dbReference>
<dbReference type="GO" id="GO:0044718">
    <property type="term" value="P:siderophore transmembrane transport"/>
    <property type="evidence" value="ECO:0007669"/>
    <property type="project" value="TreeGrafter"/>
</dbReference>
<name>A0A368JIB7_9BACT</name>
<feature type="domain" description="TonB-dependent receptor plug" evidence="13">
    <location>
        <begin position="125"/>
        <end position="232"/>
    </location>
</feature>
<dbReference type="Proteomes" id="UP000253383">
    <property type="component" value="Unassembled WGS sequence"/>
</dbReference>
<gene>
    <name evidence="14" type="ORF">DUE52_23550</name>
</gene>
<keyword evidence="4 10" id="KW-0812">Transmembrane</keyword>
<evidence type="ECO:0000256" key="2">
    <source>
        <dbReference type="ARBA" id="ARBA00022448"/>
    </source>
</evidence>
<keyword evidence="15" id="KW-1185">Reference proteome</keyword>
<dbReference type="GO" id="GO:0009279">
    <property type="term" value="C:cell outer membrane"/>
    <property type="evidence" value="ECO:0007669"/>
    <property type="project" value="UniProtKB-SubCell"/>
</dbReference>
<evidence type="ECO:0000259" key="12">
    <source>
        <dbReference type="Pfam" id="PF00593"/>
    </source>
</evidence>
<dbReference type="SUPFAM" id="SSF49464">
    <property type="entry name" value="Carboxypeptidase regulatory domain-like"/>
    <property type="match status" value="1"/>
</dbReference>
<dbReference type="Pfam" id="PF07715">
    <property type="entry name" value="Plug"/>
    <property type="match status" value="1"/>
</dbReference>
<keyword evidence="8 14" id="KW-0675">Receptor</keyword>
<dbReference type="Gene3D" id="2.40.170.20">
    <property type="entry name" value="TonB-dependent receptor, beta-barrel domain"/>
    <property type="match status" value="1"/>
</dbReference>
<dbReference type="Pfam" id="PF13715">
    <property type="entry name" value="CarbopepD_reg_2"/>
    <property type="match status" value="1"/>
</dbReference>
<evidence type="ECO:0000256" key="8">
    <source>
        <dbReference type="ARBA" id="ARBA00023170"/>
    </source>
</evidence>
<dbReference type="Gene3D" id="2.60.40.1120">
    <property type="entry name" value="Carboxypeptidase-like, regulatory domain"/>
    <property type="match status" value="1"/>
</dbReference>
<evidence type="ECO:0000256" key="3">
    <source>
        <dbReference type="ARBA" id="ARBA00022452"/>
    </source>
</evidence>
<dbReference type="Pfam" id="PF00593">
    <property type="entry name" value="TonB_dep_Rec_b-barrel"/>
    <property type="match status" value="1"/>
</dbReference>
<keyword evidence="2 10" id="KW-0813">Transport</keyword>
<dbReference type="GO" id="GO:0015344">
    <property type="term" value="F:siderophore uptake transmembrane transporter activity"/>
    <property type="evidence" value="ECO:0007669"/>
    <property type="project" value="TreeGrafter"/>
</dbReference>
<evidence type="ECO:0000259" key="13">
    <source>
        <dbReference type="Pfam" id="PF07715"/>
    </source>
</evidence>
<comment type="similarity">
    <text evidence="10 11">Belongs to the TonB-dependent receptor family.</text>
</comment>
<evidence type="ECO:0000256" key="7">
    <source>
        <dbReference type="ARBA" id="ARBA00023136"/>
    </source>
</evidence>
<keyword evidence="5" id="KW-0732">Signal</keyword>
<evidence type="ECO:0000313" key="15">
    <source>
        <dbReference type="Proteomes" id="UP000253383"/>
    </source>
</evidence>
<dbReference type="InterPro" id="IPR036942">
    <property type="entry name" value="Beta-barrel_TonB_sf"/>
</dbReference>
<organism evidence="14 15">
    <name type="scientific">Larkinella punicea</name>
    <dbReference type="NCBI Taxonomy" id="2315727"/>
    <lineage>
        <taxon>Bacteria</taxon>
        <taxon>Pseudomonadati</taxon>
        <taxon>Bacteroidota</taxon>
        <taxon>Cytophagia</taxon>
        <taxon>Cytophagales</taxon>
        <taxon>Spirosomataceae</taxon>
        <taxon>Larkinella</taxon>
    </lineage>
</organism>
<reference evidence="14 15" key="1">
    <citation type="submission" date="2018-07" db="EMBL/GenBank/DDBJ databases">
        <title>Genome analysis of Larkinella rosea.</title>
        <authorList>
            <person name="Zhou Z."/>
            <person name="Wang G."/>
        </authorList>
    </citation>
    <scope>NUCLEOTIDE SEQUENCE [LARGE SCALE GENOMIC DNA]</scope>
    <source>
        <strain evidence="15">zzj9</strain>
    </source>
</reference>
<dbReference type="PROSITE" id="PS52016">
    <property type="entry name" value="TONB_DEPENDENT_REC_3"/>
    <property type="match status" value="1"/>
</dbReference>
<evidence type="ECO:0000256" key="1">
    <source>
        <dbReference type="ARBA" id="ARBA00004571"/>
    </source>
</evidence>
<feature type="domain" description="TonB-dependent receptor-like beta-barrel" evidence="12">
    <location>
        <begin position="302"/>
        <end position="698"/>
    </location>
</feature>
<dbReference type="RefSeq" id="WP_114408522.1">
    <property type="nucleotide sequence ID" value="NZ_QOWE01000022.1"/>
</dbReference>
<dbReference type="PANTHER" id="PTHR30069:SF29">
    <property type="entry name" value="HEMOGLOBIN AND HEMOGLOBIN-HAPTOGLOBIN-BINDING PROTEIN 1-RELATED"/>
    <property type="match status" value="1"/>
</dbReference>
<accession>A0A368JIB7</accession>
<evidence type="ECO:0000256" key="11">
    <source>
        <dbReference type="RuleBase" id="RU003357"/>
    </source>
</evidence>
<dbReference type="InterPro" id="IPR039426">
    <property type="entry name" value="TonB-dep_rcpt-like"/>
</dbReference>
<dbReference type="OrthoDB" id="1109239at2"/>
<dbReference type="InterPro" id="IPR008969">
    <property type="entry name" value="CarboxyPept-like_regulatory"/>
</dbReference>
<evidence type="ECO:0000256" key="5">
    <source>
        <dbReference type="ARBA" id="ARBA00022729"/>
    </source>
</evidence>
<proteinExistence type="inferred from homology"/>
<dbReference type="SUPFAM" id="SSF56935">
    <property type="entry name" value="Porins"/>
    <property type="match status" value="1"/>
</dbReference>
<dbReference type="AlphaFoldDB" id="A0A368JIB7"/>
<evidence type="ECO:0000256" key="4">
    <source>
        <dbReference type="ARBA" id="ARBA00022692"/>
    </source>
</evidence>
<keyword evidence="7 10" id="KW-0472">Membrane</keyword>